<dbReference type="EMBL" id="JBHRVU010000004">
    <property type="protein sequence ID" value="MFC3442584.1"/>
    <property type="molecule type" value="Genomic_DNA"/>
</dbReference>
<evidence type="ECO:0000313" key="2">
    <source>
        <dbReference type="Proteomes" id="UP001595681"/>
    </source>
</evidence>
<evidence type="ECO:0008006" key="3">
    <source>
        <dbReference type="Google" id="ProtNLM"/>
    </source>
</evidence>
<comment type="caution">
    <text evidence="1">The sequence shown here is derived from an EMBL/GenBank/DDBJ whole genome shotgun (WGS) entry which is preliminary data.</text>
</comment>
<name>A0ABV7NJJ2_9SPHN</name>
<keyword evidence="2" id="KW-1185">Reference proteome</keyword>
<evidence type="ECO:0000313" key="1">
    <source>
        <dbReference type="EMBL" id="MFC3442584.1"/>
    </source>
</evidence>
<dbReference type="Proteomes" id="UP001595681">
    <property type="component" value="Unassembled WGS sequence"/>
</dbReference>
<gene>
    <name evidence="1" type="ORF">ACFOKF_15520</name>
</gene>
<protein>
    <recommendedName>
        <fullName evidence="3">ParB/Sulfiredoxin domain-containing protein</fullName>
    </recommendedName>
</protein>
<dbReference type="RefSeq" id="WP_380796776.1">
    <property type="nucleotide sequence ID" value="NZ_JBHRVU010000004.1"/>
</dbReference>
<organism evidence="1 2">
    <name type="scientific">Sphingobium rhizovicinum</name>
    <dbReference type="NCBI Taxonomy" id="432308"/>
    <lineage>
        <taxon>Bacteria</taxon>
        <taxon>Pseudomonadati</taxon>
        <taxon>Pseudomonadota</taxon>
        <taxon>Alphaproteobacteria</taxon>
        <taxon>Sphingomonadales</taxon>
        <taxon>Sphingomonadaceae</taxon>
        <taxon>Sphingobium</taxon>
    </lineage>
</organism>
<accession>A0ABV7NJJ2</accession>
<reference evidence="2" key="1">
    <citation type="journal article" date="2019" name="Int. J. Syst. Evol. Microbiol.">
        <title>The Global Catalogue of Microorganisms (GCM) 10K type strain sequencing project: providing services to taxonomists for standard genome sequencing and annotation.</title>
        <authorList>
            <consortium name="The Broad Institute Genomics Platform"/>
            <consortium name="The Broad Institute Genome Sequencing Center for Infectious Disease"/>
            <person name="Wu L."/>
            <person name="Ma J."/>
        </authorList>
    </citation>
    <scope>NUCLEOTIDE SEQUENCE [LARGE SCALE GENOMIC DNA]</scope>
    <source>
        <strain evidence="2">CCM 7491</strain>
    </source>
</reference>
<proteinExistence type="predicted"/>
<sequence>MATAAKKVVETARVVIKVHPSDVAIGDRLGAFHPDKGAALGKLMARDGQIEPIQIVRNGPKAATPWKLVVGRHRHYGAECEGLMLDALETEGDAVTLRRIEADENVQRGSRSPLERASFVRAIADAAEARLAAQHGDLTAQQIGIRKRWAEAKAKAPNVVRSDDLDEAEADYTADILSGLYGWQESVAEAMGMTARSVRRDIGLHRALIAPFPDLWRGLATHPIVGENAAALREIASLKDVAVRRAVIEDMLAAPDMSLADAMAGQGEGRVSGAAKSGATKFMDNAASNIERLSLADQRSWAPTFVAALKPKALQAFADELNRRIAELGL</sequence>